<protein>
    <submittedName>
        <fullName evidence="1">UPF0149 family protein</fullName>
    </submittedName>
</protein>
<dbReference type="EMBL" id="JALNMH010000004">
    <property type="protein sequence ID" value="MCK7593366.1"/>
    <property type="molecule type" value="Genomic_DNA"/>
</dbReference>
<dbReference type="Proteomes" id="UP001431449">
    <property type="component" value="Unassembled WGS sequence"/>
</dbReference>
<proteinExistence type="predicted"/>
<name>A0ABT0GFQ3_9GAMM</name>
<accession>A0ABT0GFQ3</accession>
<dbReference type="Pfam" id="PF03695">
    <property type="entry name" value="UPF0149"/>
    <property type="match status" value="1"/>
</dbReference>
<evidence type="ECO:0000313" key="2">
    <source>
        <dbReference type="Proteomes" id="UP001431449"/>
    </source>
</evidence>
<dbReference type="Gene3D" id="3.10.450.50">
    <property type="match status" value="1"/>
</dbReference>
<keyword evidence="2" id="KW-1185">Reference proteome</keyword>
<reference evidence="1" key="1">
    <citation type="submission" date="2022-04" db="EMBL/GenBank/DDBJ databases">
        <title>Lysobacter sp. CAU 1642 isolated from sea sand.</title>
        <authorList>
            <person name="Kim W."/>
        </authorList>
    </citation>
    <scope>NUCLEOTIDE SEQUENCE</scope>
    <source>
        <strain evidence="1">CAU 1642</strain>
    </source>
</reference>
<dbReference type="InterPro" id="IPR036255">
    <property type="entry name" value="YgfB-like_sf"/>
</dbReference>
<dbReference type="InterPro" id="IPR011978">
    <property type="entry name" value="YgfB-like"/>
</dbReference>
<dbReference type="RefSeq" id="WP_248206793.1">
    <property type="nucleotide sequence ID" value="NZ_JALNMH010000004.1"/>
</dbReference>
<dbReference type="SUPFAM" id="SSF101327">
    <property type="entry name" value="YgfB-like"/>
    <property type="match status" value="1"/>
</dbReference>
<evidence type="ECO:0000313" key="1">
    <source>
        <dbReference type="EMBL" id="MCK7593366.1"/>
    </source>
</evidence>
<dbReference type="InterPro" id="IPR004027">
    <property type="entry name" value="SEC_C_motif"/>
</dbReference>
<dbReference type="NCBIfam" id="TIGR02292">
    <property type="entry name" value="ygfB_yecA"/>
    <property type="match status" value="1"/>
</dbReference>
<organism evidence="1 2">
    <name type="scientific">Pseudomarimonas salicorniae</name>
    <dbReference type="NCBI Taxonomy" id="2933270"/>
    <lineage>
        <taxon>Bacteria</taxon>
        <taxon>Pseudomonadati</taxon>
        <taxon>Pseudomonadota</taxon>
        <taxon>Gammaproteobacteria</taxon>
        <taxon>Lysobacterales</taxon>
        <taxon>Lysobacteraceae</taxon>
        <taxon>Pseudomarimonas</taxon>
    </lineage>
</organism>
<dbReference type="SUPFAM" id="SSF103642">
    <property type="entry name" value="Sec-C motif"/>
    <property type="match status" value="1"/>
</dbReference>
<gene>
    <name evidence="1" type="ORF">M0G41_06755</name>
</gene>
<dbReference type="Pfam" id="PF02810">
    <property type="entry name" value="SEC-C"/>
    <property type="match status" value="1"/>
</dbReference>
<comment type="caution">
    <text evidence="1">The sequence shown here is derived from an EMBL/GenBank/DDBJ whole genome shotgun (WGS) entry which is preliminary data.</text>
</comment>
<sequence length="256" mass="28273">MAGIPRLDDDSVDRLSELLEERVVPKGGMSLEMLDGFLSALVVTPDLVPPSEYLPCIWNDEQIWETPQEAEEALGLVMALWNDIVRRATAPLPEEDTDDATAQSMLESASPLMAFPDDIDLSSEEVLAEHADLPLGVAWANGFMMGVSLRGELWDHWADEDEEVADDLADISQMALFSQEQIEEAGAEDIELPTLAERLEMAGEIPFMLADLNWKRLERQRPTPARRPDLPGRNDPCPCGSGLKFKKCCGAPGKLN</sequence>